<accession>A0A2I0T5X2</accession>
<reference evidence="2" key="1">
    <citation type="submission" date="2017-11" db="EMBL/GenBank/DDBJ databases">
        <authorList>
            <person name="Lima N.C."/>
            <person name="Parody-Merino A.M."/>
            <person name="Battley P.F."/>
            <person name="Fidler A.E."/>
            <person name="Prosdocimi F."/>
        </authorList>
    </citation>
    <scope>NUCLEOTIDE SEQUENCE [LARGE SCALE GENOMIC DNA]</scope>
</reference>
<evidence type="ECO:0000313" key="1">
    <source>
        <dbReference type="EMBL" id="PKU29196.1"/>
    </source>
</evidence>
<dbReference type="InterPro" id="IPR023214">
    <property type="entry name" value="HAD_sf"/>
</dbReference>
<protein>
    <submittedName>
        <fullName evidence="1">Ctd small phosphatase-like protein isoform x3</fullName>
    </submittedName>
</protein>
<name>A0A2I0T5X2_LIMLA</name>
<dbReference type="EMBL" id="KZ517814">
    <property type="protein sequence ID" value="PKU29196.1"/>
    <property type="molecule type" value="Genomic_DNA"/>
</dbReference>
<dbReference type="Proteomes" id="UP000233556">
    <property type="component" value="Unassembled WGS sequence"/>
</dbReference>
<reference evidence="2" key="2">
    <citation type="submission" date="2017-12" db="EMBL/GenBank/DDBJ databases">
        <title>Genome sequence of the Bar-tailed Godwit (Limosa lapponica baueri).</title>
        <authorList>
            <person name="Lima N.C.B."/>
            <person name="Parody-Merino A.M."/>
            <person name="Battley P.F."/>
            <person name="Fidler A.E."/>
            <person name="Prosdocimi F."/>
        </authorList>
    </citation>
    <scope>NUCLEOTIDE SEQUENCE [LARGE SCALE GENOMIC DNA]</scope>
</reference>
<dbReference type="AlphaFoldDB" id="A0A2I0T5X2"/>
<organism evidence="1 2">
    <name type="scientific">Limosa lapponica baueri</name>
    <dbReference type="NCBI Taxonomy" id="1758121"/>
    <lineage>
        <taxon>Eukaryota</taxon>
        <taxon>Metazoa</taxon>
        <taxon>Chordata</taxon>
        <taxon>Craniata</taxon>
        <taxon>Vertebrata</taxon>
        <taxon>Euteleostomi</taxon>
        <taxon>Archelosauria</taxon>
        <taxon>Archosauria</taxon>
        <taxon>Dinosauria</taxon>
        <taxon>Saurischia</taxon>
        <taxon>Theropoda</taxon>
        <taxon>Coelurosauria</taxon>
        <taxon>Aves</taxon>
        <taxon>Neognathae</taxon>
        <taxon>Neoaves</taxon>
        <taxon>Charadriiformes</taxon>
        <taxon>Scolopacidae</taxon>
        <taxon>Limosa</taxon>
    </lineage>
</organism>
<proteinExistence type="predicted"/>
<evidence type="ECO:0000313" key="2">
    <source>
        <dbReference type="Proteomes" id="UP000233556"/>
    </source>
</evidence>
<gene>
    <name evidence="1" type="ORF">llap_20500</name>
</gene>
<keyword evidence="2" id="KW-1185">Reference proteome</keyword>
<dbReference type="SUPFAM" id="SSF56784">
    <property type="entry name" value="HAD-like"/>
    <property type="match status" value="1"/>
</dbReference>
<dbReference type="Gene3D" id="3.40.50.1000">
    <property type="entry name" value="HAD superfamily/HAD-like"/>
    <property type="match status" value="1"/>
</dbReference>
<sequence>MFSSLTTGSAFGCRIVSLSLLDYQVANVFSKSRVAEIQPPAKYLLPELTASDYGKKCVVIDLDETLVHSSFKALPGRLVVLSVTPMIIHPNLAVRGVTDTDSEKVTPTATRRGMVIDFMAINDNYSNKDLYLNRNKTC</sequence>
<dbReference type="InterPro" id="IPR036412">
    <property type="entry name" value="HAD-like_sf"/>
</dbReference>
<dbReference type="OrthoDB" id="277011at2759"/>